<evidence type="ECO:0000313" key="4">
    <source>
        <dbReference type="EMBL" id="EHG25663.1"/>
    </source>
</evidence>
<gene>
    <name evidence="4" type="ORF">HMPREF9432_00164</name>
</gene>
<dbReference type="SUPFAM" id="SSF51161">
    <property type="entry name" value="Trimeric LpxA-like enzymes"/>
    <property type="match status" value="1"/>
</dbReference>
<dbReference type="RefSeq" id="WP_006695747.1">
    <property type="nucleotide sequence ID" value="NZ_JH376857.1"/>
</dbReference>
<dbReference type="InterPro" id="IPR001173">
    <property type="entry name" value="Glyco_trans_2-like"/>
</dbReference>
<comment type="caution">
    <text evidence="4">The sequence shown here is derived from an EMBL/GenBank/DDBJ whole genome shotgun (WGS) entry which is preliminary data.</text>
</comment>
<dbReference type="Gene3D" id="3.90.550.10">
    <property type="entry name" value="Spore Coat Polysaccharide Biosynthesis Protein SpsA, Chain A"/>
    <property type="match status" value="1"/>
</dbReference>
<dbReference type="InterPro" id="IPR051159">
    <property type="entry name" value="Hexapeptide_acetyltransf"/>
</dbReference>
<sequence length="649" mass="72812">MNFHVTLENKDTRVRKVHHENGKTVLTAGAGSCLLNGNFIVQSDAAHVLIGRYSSLDYGVTFVFGEKECTCAANYSFEMLAANGDDLKLVPVGERNQIIIGNDVRIGAGAIIMGGVRIGNGAVVEAGAVVAEDVPPYAVMAGNPARVLRHRFDEDTTAALLQIRWWDWPEGKIREHIRLLCGDAVKFTRKFSVEANDTAGTGATALQLCDLKKQGYRIYYFVPDFSSAEAIWRKVFRDYLRSYTTEDQTALFIEIPETAASAETDELLSLLSALGTNAPLVLSHTCPEGFDAEALQQAECFITTKEAISSQCADYVAEAGVRTAYGLDDARSLFGVSKEFDVSICVLTCRPDYEKLFITLTSAIQQRGCSYEIVIADDGTVDFQQQEIELWLLRHGFIDYTVVRSLENRGTVHNAASALRAARGRCVKMISPGDYFYRYDVLTNMLRFMEERNYKIAFGRTCCYQSDHRGYKIVNTMNPLHLRPYRSSDMRAVKEAYLIYGDFACGAAFMGERRLVQSYIEEILGKIIYGEDGIYAMMLADDIELGFWDENFIWYEYGVGISMGASEEWKARIGKDSAVCFALIEHKHPEIRAEKEKRRLAHGEEDFNAVRQQYAREVVAAQMEEAGGYRQNVDPHELEKLVKKRVVFA</sequence>
<evidence type="ECO:0000259" key="3">
    <source>
        <dbReference type="Pfam" id="PF00535"/>
    </source>
</evidence>
<evidence type="ECO:0000256" key="1">
    <source>
        <dbReference type="ARBA" id="ARBA00022679"/>
    </source>
</evidence>
<dbReference type="InterPro" id="IPR011004">
    <property type="entry name" value="Trimer_LpxA-like_sf"/>
</dbReference>
<dbReference type="Gene3D" id="2.160.10.10">
    <property type="entry name" value="Hexapeptide repeat proteins"/>
    <property type="match status" value="1"/>
</dbReference>
<feature type="domain" description="Glycosyltransferase 2-like" evidence="3">
    <location>
        <begin position="346"/>
        <end position="492"/>
    </location>
</feature>
<keyword evidence="5" id="KW-1185">Reference proteome</keyword>
<dbReference type="Pfam" id="PF00132">
    <property type="entry name" value="Hexapep"/>
    <property type="match status" value="1"/>
</dbReference>
<organism evidence="4 5">
    <name type="scientific">Selenomonas noxia F0398</name>
    <dbReference type="NCBI Taxonomy" id="702437"/>
    <lineage>
        <taxon>Bacteria</taxon>
        <taxon>Bacillati</taxon>
        <taxon>Bacillota</taxon>
        <taxon>Negativicutes</taxon>
        <taxon>Selenomonadales</taxon>
        <taxon>Selenomonadaceae</taxon>
        <taxon>Selenomonas</taxon>
    </lineage>
</organism>
<dbReference type="InterPro" id="IPR029044">
    <property type="entry name" value="Nucleotide-diphossugar_trans"/>
</dbReference>
<dbReference type="Proteomes" id="UP000003175">
    <property type="component" value="Unassembled WGS sequence"/>
</dbReference>
<dbReference type="InterPro" id="IPR018357">
    <property type="entry name" value="Hexapep_transf_CS"/>
</dbReference>
<keyword evidence="1" id="KW-0808">Transferase</keyword>
<dbReference type="PROSITE" id="PS00101">
    <property type="entry name" value="HEXAPEP_TRANSFERASES"/>
    <property type="match status" value="1"/>
</dbReference>
<reference evidence="4 5" key="1">
    <citation type="submission" date="2011-08" db="EMBL/GenBank/DDBJ databases">
        <title>The Genome Sequence of Selenomonas noxia F0398.</title>
        <authorList>
            <consortium name="The Broad Institute Genome Sequencing Platform"/>
            <person name="Earl A."/>
            <person name="Ward D."/>
            <person name="Feldgarden M."/>
            <person name="Gevers D."/>
            <person name="Izard J."/>
            <person name="Ganesan A."/>
            <person name="Blanton J.M."/>
            <person name="Baranova O.V."/>
            <person name="Tanner A.C."/>
            <person name="Dewhirst F.E."/>
            <person name="Young S.K."/>
            <person name="Zeng Q."/>
            <person name="Gargeya S."/>
            <person name="Fitzgerald M."/>
            <person name="Haas B."/>
            <person name="Abouelleil A."/>
            <person name="Alvarado L."/>
            <person name="Arachchi H.M."/>
            <person name="Berlin A."/>
            <person name="Brown A."/>
            <person name="Chapman S.B."/>
            <person name="Chen Z."/>
            <person name="Dunbar C."/>
            <person name="Freedman E."/>
            <person name="Gearin G."/>
            <person name="Gellesch M."/>
            <person name="Goldberg J."/>
            <person name="Griggs A."/>
            <person name="Gujja S."/>
            <person name="Heiman D."/>
            <person name="Howarth C."/>
            <person name="Larson L."/>
            <person name="Lui A."/>
            <person name="MacDonald P.J.P."/>
            <person name="Montmayeur A."/>
            <person name="Murphy C."/>
            <person name="Neiman D."/>
            <person name="Pearson M."/>
            <person name="Priest M."/>
            <person name="Roberts A."/>
            <person name="Saif S."/>
            <person name="Shea T."/>
            <person name="Shenoy N."/>
            <person name="Sisk P."/>
            <person name="Stolte C."/>
            <person name="Sykes S."/>
            <person name="Wortman J."/>
            <person name="Nusbaum C."/>
            <person name="Birren B."/>
        </authorList>
    </citation>
    <scope>NUCLEOTIDE SEQUENCE [LARGE SCALE GENOMIC DNA]</scope>
    <source>
        <strain evidence="4 5">F0398</strain>
    </source>
</reference>
<accession>A0ABN0DRR9</accession>
<dbReference type="InterPro" id="IPR001451">
    <property type="entry name" value="Hexapep"/>
</dbReference>
<dbReference type="PANTHER" id="PTHR23416">
    <property type="entry name" value="SIALIC ACID SYNTHASE-RELATED"/>
    <property type="match status" value="1"/>
</dbReference>
<keyword evidence="2" id="KW-0677">Repeat</keyword>
<dbReference type="CDD" id="cd00761">
    <property type="entry name" value="Glyco_tranf_GTA_type"/>
    <property type="match status" value="1"/>
</dbReference>
<evidence type="ECO:0000256" key="2">
    <source>
        <dbReference type="ARBA" id="ARBA00022737"/>
    </source>
</evidence>
<proteinExistence type="predicted"/>
<name>A0ABN0DRR9_9FIRM</name>
<protein>
    <recommendedName>
        <fullName evidence="3">Glycosyltransferase 2-like domain-containing protein</fullName>
    </recommendedName>
</protein>
<evidence type="ECO:0000313" key="5">
    <source>
        <dbReference type="Proteomes" id="UP000003175"/>
    </source>
</evidence>
<dbReference type="EMBL" id="ADGH01000003">
    <property type="protein sequence ID" value="EHG25663.1"/>
    <property type="molecule type" value="Genomic_DNA"/>
</dbReference>
<dbReference type="Pfam" id="PF00535">
    <property type="entry name" value="Glycos_transf_2"/>
    <property type="match status" value="1"/>
</dbReference>
<dbReference type="SUPFAM" id="SSF53448">
    <property type="entry name" value="Nucleotide-diphospho-sugar transferases"/>
    <property type="match status" value="1"/>
</dbReference>